<evidence type="ECO:0000256" key="1">
    <source>
        <dbReference type="ARBA" id="ARBA00022475"/>
    </source>
</evidence>
<name>B2A6D9_NATTJ</name>
<feature type="modified residue" description="Pyruvic acid (Ser); by autocatalysis" evidence="11">
    <location>
        <position position="179"/>
    </location>
</feature>
<comment type="function">
    <text evidence="11">Catalyzes the formation of phosphatidylethanolamine (PtdEtn) from phosphatidylserine (PtdSer).</text>
</comment>
<dbReference type="OrthoDB" id="9790893at2"/>
<dbReference type="RefSeq" id="WP_012447036.1">
    <property type="nucleotide sequence ID" value="NC_010718.1"/>
</dbReference>
<keyword evidence="2 11" id="KW-0444">Lipid biosynthesis</keyword>
<keyword evidence="4 11" id="KW-0443">Lipid metabolism</keyword>
<feature type="chain" id="PRO_5023294532" description="Phosphatidylserine decarboxylase alpha chain" evidence="11">
    <location>
        <begin position="179"/>
        <end position="219"/>
    </location>
</feature>
<evidence type="ECO:0000256" key="12">
    <source>
        <dbReference type="SAM" id="Phobius"/>
    </source>
</evidence>
<evidence type="ECO:0000256" key="4">
    <source>
        <dbReference type="ARBA" id="ARBA00023098"/>
    </source>
</evidence>
<keyword evidence="9 11" id="KW-1208">Phospholipid metabolism</keyword>
<dbReference type="EMBL" id="CP001034">
    <property type="protein sequence ID" value="ACB84150.1"/>
    <property type="molecule type" value="Genomic_DNA"/>
</dbReference>
<comment type="catalytic activity">
    <reaction evidence="11">
        <text>a 1,2-diacyl-sn-glycero-3-phospho-L-serine + H(+) = a 1,2-diacyl-sn-glycero-3-phosphoethanolamine + CO2</text>
        <dbReference type="Rhea" id="RHEA:20828"/>
        <dbReference type="ChEBI" id="CHEBI:15378"/>
        <dbReference type="ChEBI" id="CHEBI:16526"/>
        <dbReference type="ChEBI" id="CHEBI:57262"/>
        <dbReference type="ChEBI" id="CHEBI:64612"/>
        <dbReference type="EC" id="4.1.1.65"/>
    </reaction>
</comment>
<feature type="chain" id="PRO_5023294533" description="Phosphatidylserine decarboxylase beta chain" evidence="11">
    <location>
        <begin position="1"/>
        <end position="178"/>
    </location>
</feature>
<dbReference type="PANTHER" id="PTHR35809:SF1">
    <property type="entry name" value="ARCHAETIDYLSERINE DECARBOXYLASE PROENZYME-RELATED"/>
    <property type="match status" value="1"/>
</dbReference>
<keyword evidence="3 11" id="KW-0210">Decarboxylase</keyword>
<dbReference type="InParanoid" id="B2A6D9"/>
<gene>
    <name evidence="11" type="primary">psd</name>
    <name evidence="13" type="ordered locus">Nther_0554</name>
</gene>
<keyword evidence="14" id="KW-1185">Reference proteome</keyword>
<dbReference type="InterPro" id="IPR033175">
    <property type="entry name" value="PSD-A"/>
</dbReference>
<keyword evidence="6 11" id="KW-0865">Zymogen</keyword>
<keyword evidence="7 11" id="KW-0594">Phospholipid biosynthesis</keyword>
<evidence type="ECO:0000256" key="5">
    <source>
        <dbReference type="ARBA" id="ARBA00023136"/>
    </source>
</evidence>
<dbReference type="NCBIfam" id="NF003678">
    <property type="entry name" value="PRK05305.1-2"/>
    <property type="match status" value="1"/>
</dbReference>
<accession>B2A6D9</accession>
<keyword evidence="12" id="KW-0812">Transmembrane</keyword>
<dbReference type="GO" id="GO:0004609">
    <property type="term" value="F:phosphatidylserine decarboxylase activity"/>
    <property type="evidence" value="ECO:0007669"/>
    <property type="project" value="UniProtKB-UniRule"/>
</dbReference>
<dbReference type="NCBIfam" id="NF003685">
    <property type="entry name" value="PRK05305.2-5"/>
    <property type="match status" value="1"/>
</dbReference>
<evidence type="ECO:0000313" key="14">
    <source>
        <dbReference type="Proteomes" id="UP000001683"/>
    </source>
</evidence>
<evidence type="ECO:0000256" key="6">
    <source>
        <dbReference type="ARBA" id="ARBA00023145"/>
    </source>
</evidence>
<keyword evidence="8 11" id="KW-0456">Lyase</keyword>
<reference evidence="13 14" key="1">
    <citation type="submission" date="2008-04" db="EMBL/GenBank/DDBJ databases">
        <title>Complete sequence of chromosome of Natranaerobius thermophilus JW/NM-WN-LF.</title>
        <authorList>
            <consortium name="US DOE Joint Genome Institute"/>
            <person name="Copeland A."/>
            <person name="Lucas S."/>
            <person name="Lapidus A."/>
            <person name="Glavina del Rio T."/>
            <person name="Dalin E."/>
            <person name="Tice H."/>
            <person name="Bruce D."/>
            <person name="Goodwin L."/>
            <person name="Pitluck S."/>
            <person name="Chertkov O."/>
            <person name="Brettin T."/>
            <person name="Detter J.C."/>
            <person name="Han C."/>
            <person name="Kuske C.R."/>
            <person name="Schmutz J."/>
            <person name="Larimer F."/>
            <person name="Land M."/>
            <person name="Hauser L."/>
            <person name="Kyrpides N."/>
            <person name="Lykidis A."/>
            <person name="Mesbah N.M."/>
            <person name="Wiegel J."/>
        </authorList>
    </citation>
    <scope>NUCLEOTIDE SEQUENCE [LARGE SCALE GENOMIC DNA]</scope>
    <source>
        <strain evidence="14">ATCC BAA-1301 / DSM 18059 / JW/NM-WN-LF</strain>
    </source>
</reference>
<organism evidence="13 14">
    <name type="scientific">Natranaerobius thermophilus (strain ATCC BAA-1301 / DSM 18059 / JW/NM-WN-LF)</name>
    <dbReference type="NCBI Taxonomy" id="457570"/>
    <lineage>
        <taxon>Bacteria</taxon>
        <taxon>Bacillati</taxon>
        <taxon>Bacillota</taxon>
        <taxon>Clostridia</taxon>
        <taxon>Natranaerobiales</taxon>
        <taxon>Natranaerobiaceae</taxon>
        <taxon>Natranaerobius</taxon>
    </lineage>
</organism>
<dbReference type="HOGENOM" id="CLU_072492_2_0_9"/>
<dbReference type="Proteomes" id="UP000001683">
    <property type="component" value="Chromosome"/>
</dbReference>
<keyword evidence="1 11" id="KW-1003">Cell membrane</keyword>
<dbReference type="eggNOG" id="COG0688">
    <property type="taxonomic scope" value="Bacteria"/>
</dbReference>
<dbReference type="STRING" id="457570.Nther_0554"/>
<sequence length="219" mass="24616">MRSFTISKHGFSTIGFFLIGALISWFINQWLMLTFLCFATFTAAFFRNPKRFPPQGEEVVVSPADGKVMEVDEVIEPNFTNNKMKRVRIFLSLFNVHMNRMPIDGNIAGTSYLPGKYLLAWKDKVSDENERNAILIDHYGSPFVVVQIAGFVARRIVSQVTEGQAVTKGDLFGMIKFGSCTELYLPMETVVKVKSGDKVKAGETILAEMPEKNKSTVKK</sequence>
<dbReference type="GO" id="GO:0005886">
    <property type="term" value="C:plasma membrane"/>
    <property type="evidence" value="ECO:0007669"/>
    <property type="project" value="UniProtKB-SubCell"/>
</dbReference>
<dbReference type="GO" id="GO:0006646">
    <property type="term" value="P:phosphatidylethanolamine biosynthetic process"/>
    <property type="evidence" value="ECO:0007669"/>
    <property type="project" value="UniProtKB-UniRule"/>
</dbReference>
<evidence type="ECO:0000313" key="13">
    <source>
        <dbReference type="EMBL" id="ACB84150.1"/>
    </source>
</evidence>
<protein>
    <recommendedName>
        <fullName evidence="11">Phosphatidylserine decarboxylase proenzyme</fullName>
        <ecNumber evidence="11">4.1.1.65</ecNumber>
    </recommendedName>
    <component>
        <recommendedName>
            <fullName evidence="11">Phosphatidylserine decarboxylase alpha chain</fullName>
        </recommendedName>
    </component>
    <component>
        <recommendedName>
            <fullName evidence="11">Phosphatidylserine decarboxylase beta chain</fullName>
        </recommendedName>
    </component>
</protein>
<comment type="pathway">
    <text evidence="11">Phospholipid metabolism; phosphatidylethanolamine biosynthesis; phosphatidylethanolamine from CDP-diacylglycerol: step 2/2.</text>
</comment>
<proteinExistence type="inferred from homology"/>
<keyword evidence="12" id="KW-1133">Transmembrane helix</keyword>
<evidence type="ECO:0000256" key="8">
    <source>
        <dbReference type="ARBA" id="ARBA00023239"/>
    </source>
</evidence>
<dbReference type="AlphaFoldDB" id="B2A6D9"/>
<comment type="cofactor">
    <cofactor evidence="11">
        <name>pyruvate</name>
        <dbReference type="ChEBI" id="CHEBI:15361"/>
    </cofactor>
    <text evidence="11">Binds 1 pyruvoyl group covalently per subunit.</text>
</comment>
<evidence type="ECO:0000256" key="10">
    <source>
        <dbReference type="ARBA" id="ARBA00023317"/>
    </source>
</evidence>
<dbReference type="Pfam" id="PF02666">
    <property type="entry name" value="PS_Dcarbxylase"/>
    <property type="match status" value="1"/>
</dbReference>
<dbReference type="KEGG" id="nth:Nther_0554"/>
<reference evidence="13 14" key="2">
    <citation type="journal article" date="2011" name="J. Bacteriol.">
        <title>Complete genome sequence of the anaerobic, halophilic alkalithermophile Natranaerobius thermophilus JW/NM-WN-LF.</title>
        <authorList>
            <person name="Zhao B."/>
            <person name="Mesbah N.M."/>
            <person name="Dalin E."/>
            <person name="Goodwin L."/>
            <person name="Nolan M."/>
            <person name="Pitluck S."/>
            <person name="Chertkov O."/>
            <person name="Brettin T.S."/>
            <person name="Han J."/>
            <person name="Larimer F.W."/>
            <person name="Land M.L."/>
            <person name="Hauser L."/>
            <person name="Kyrpides N."/>
            <person name="Wiegel J."/>
        </authorList>
    </citation>
    <scope>NUCLEOTIDE SEQUENCE [LARGE SCALE GENOMIC DNA]</scope>
    <source>
        <strain evidence="14">ATCC BAA-1301 / DSM 18059 / JW/NM-WN-LF</strain>
    </source>
</reference>
<comment type="subcellular location">
    <subcellularLocation>
        <location evidence="11">Cell membrane</location>
        <topology evidence="11">Peripheral membrane protein</topology>
    </subcellularLocation>
</comment>
<dbReference type="HAMAP" id="MF_00664">
    <property type="entry name" value="PS_decarb_PSD_A"/>
    <property type="match status" value="1"/>
</dbReference>
<dbReference type="EC" id="4.1.1.65" evidence="11"/>
<evidence type="ECO:0000256" key="7">
    <source>
        <dbReference type="ARBA" id="ARBA00023209"/>
    </source>
</evidence>
<comment type="similarity">
    <text evidence="11">Belongs to the phosphatidylserine decarboxylase family. PSD-A subfamily.</text>
</comment>
<feature type="site" description="Cleavage (non-hydrolytic); by autocatalysis" evidence="11">
    <location>
        <begin position="178"/>
        <end position="179"/>
    </location>
</feature>
<dbReference type="InterPro" id="IPR003817">
    <property type="entry name" value="PS_Dcarbxylase"/>
</dbReference>
<keyword evidence="10 11" id="KW-0670">Pyruvate</keyword>
<evidence type="ECO:0000256" key="2">
    <source>
        <dbReference type="ARBA" id="ARBA00022516"/>
    </source>
</evidence>
<comment type="subunit">
    <text evidence="11">Heterodimer of a large membrane-associated beta subunit and a small pyruvoyl-containing alpha subunit.</text>
</comment>
<dbReference type="UniPathway" id="UPA00558">
    <property type="reaction ID" value="UER00616"/>
</dbReference>
<feature type="active site" description="Schiff-base intermediate with substrate; via pyruvic acid" evidence="11">
    <location>
        <position position="179"/>
    </location>
</feature>
<feature type="transmembrane region" description="Helical" evidence="12">
    <location>
        <begin position="14"/>
        <end position="46"/>
    </location>
</feature>
<evidence type="ECO:0000256" key="11">
    <source>
        <dbReference type="HAMAP-Rule" id="MF_00664"/>
    </source>
</evidence>
<evidence type="ECO:0000256" key="9">
    <source>
        <dbReference type="ARBA" id="ARBA00023264"/>
    </source>
</evidence>
<comment type="PTM">
    <text evidence="11">Is synthesized initially as an inactive proenzyme. Formation of the active enzyme involves a self-maturation process in which the active site pyruvoyl group is generated from an internal serine residue via an autocatalytic post-translational modification. Two non-identical subunits are generated from the proenzyme in this reaction, and the pyruvate is formed at the N-terminus of the alpha chain, which is derived from the carboxyl end of the proenzyme. The post-translation cleavage follows an unusual pathway, termed non-hydrolytic serinolysis, in which the side chain hydroxyl group of the serine supplies its oxygen atom to form the C-terminus of the beta chain, while the remainder of the serine residue undergoes an oxidative deamination to produce ammonia and the pyruvoyl prosthetic group on the alpha chain.</text>
</comment>
<dbReference type="PANTHER" id="PTHR35809">
    <property type="entry name" value="ARCHAETIDYLSERINE DECARBOXYLASE PROENZYME-RELATED"/>
    <property type="match status" value="1"/>
</dbReference>
<keyword evidence="5 11" id="KW-0472">Membrane</keyword>
<evidence type="ECO:0000256" key="3">
    <source>
        <dbReference type="ARBA" id="ARBA00022793"/>
    </source>
</evidence>